<comment type="pathway">
    <text evidence="1">Cofactor biosynthesis; tetrahydrofolate biosynthesis; 2-amino-4-hydroxy-6-hydroxymethyl-7,8-dihydropteridine diphosphate from 7,8-dihydroneopterin triphosphate: step 4/4.</text>
</comment>
<dbReference type="OrthoDB" id="9790168at2"/>
<dbReference type="GO" id="GO:0005524">
    <property type="term" value="F:ATP binding"/>
    <property type="evidence" value="ECO:0007669"/>
    <property type="project" value="UniProtKB-KW"/>
</dbReference>
<comment type="caution">
    <text evidence="9">The sequence shown here is derived from an EMBL/GenBank/DDBJ whole genome shotgun (WGS) entry which is preliminary data.</text>
</comment>
<keyword evidence="6" id="KW-0067">ATP-binding</keyword>
<dbReference type="InterPro" id="IPR035907">
    <property type="entry name" value="Hppk_sf"/>
</dbReference>
<keyword evidence="4" id="KW-0547">Nucleotide-binding</keyword>
<dbReference type="Gene3D" id="3.30.70.560">
    <property type="entry name" value="7,8-Dihydro-6-hydroxymethylpterin-pyrophosphokinase HPPK"/>
    <property type="match status" value="1"/>
</dbReference>
<dbReference type="PANTHER" id="PTHR43071">
    <property type="entry name" value="2-AMINO-4-HYDROXY-6-HYDROXYMETHYLDIHYDROPTERIDINE PYROPHOSPHOKINASE"/>
    <property type="match status" value="1"/>
</dbReference>
<dbReference type="CDD" id="cd00483">
    <property type="entry name" value="HPPK"/>
    <property type="match status" value="1"/>
</dbReference>
<evidence type="ECO:0000256" key="5">
    <source>
        <dbReference type="ARBA" id="ARBA00022777"/>
    </source>
</evidence>
<dbReference type="RefSeq" id="WP_095621751.1">
    <property type="nucleotide sequence ID" value="NZ_NSKB01000005.1"/>
</dbReference>
<dbReference type="GO" id="GO:0016301">
    <property type="term" value="F:kinase activity"/>
    <property type="evidence" value="ECO:0007669"/>
    <property type="project" value="UniProtKB-KW"/>
</dbReference>
<gene>
    <name evidence="9" type="primary">folK</name>
    <name evidence="9" type="ORF">CK498_15555</name>
</gene>
<dbReference type="EMBL" id="NSKB01000005">
    <property type="protein sequence ID" value="PAU76285.1"/>
    <property type="molecule type" value="Genomic_DNA"/>
</dbReference>
<sequence>MALVTVSIGSNIQRDHHVRVCLDALAERFDALQISRVFESEPVGFEDGRNFYNLVAAFETQLGVGELQRWCKTLEYANGRRKDSPKYSPRTLDIDLLTVGDACGLVDGVALPRDEVDKHAFVLRPLAELLPDQRHPLNGQRYATLWARFAESELAHQQPLWPVDFVWQGRRISTAH</sequence>
<dbReference type="InterPro" id="IPR000550">
    <property type="entry name" value="Hppk"/>
</dbReference>
<dbReference type="GO" id="GO:0046656">
    <property type="term" value="P:folic acid biosynthetic process"/>
    <property type="evidence" value="ECO:0007669"/>
    <property type="project" value="UniProtKB-KW"/>
</dbReference>
<keyword evidence="3" id="KW-0808">Transferase</keyword>
<keyword evidence="7" id="KW-0289">Folate biosynthesis</keyword>
<keyword evidence="5 9" id="KW-0418">Kinase</keyword>
<evidence type="ECO:0000256" key="2">
    <source>
        <dbReference type="ARBA" id="ARBA00013253"/>
    </source>
</evidence>
<evidence type="ECO:0000313" key="9">
    <source>
        <dbReference type="EMBL" id="PAU76285.1"/>
    </source>
</evidence>
<proteinExistence type="predicted"/>
<evidence type="ECO:0000259" key="8">
    <source>
        <dbReference type="Pfam" id="PF01288"/>
    </source>
</evidence>
<evidence type="ECO:0000313" key="10">
    <source>
        <dbReference type="Proteomes" id="UP000217771"/>
    </source>
</evidence>
<reference evidence="9 10" key="1">
    <citation type="submission" date="2017-08" db="EMBL/GenBank/DDBJ databases">
        <title>Halomonas alkalisoli sp. nov., isolated from saline alkaline soil.</title>
        <authorList>
            <person name="Wang D."/>
            <person name="Zhang G."/>
        </authorList>
    </citation>
    <scope>NUCLEOTIDE SEQUENCE [LARGE SCALE GENOMIC DNA]</scope>
    <source>
        <strain evidence="9 10">WRN001</strain>
    </source>
</reference>
<evidence type="ECO:0000256" key="4">
    <source>
        <dbReference type="ARBA" id="ARBA00022741"/>
    </source>
</evidence>
<accession>A0A2A2EV48</accession>
<name>A0A2A2EV48_9GAMM</name>
<dbReference type="Proteomes" id="UP000217771">
    <property type="component" value="Unassembled WGS sequence"/>
</dbReference>
<evidence type="ECO:0000256" key="6">
    <source>
        <dbReference type="ARBA" id="ARBA00022840"/>
    </source>
</evidence>
<dbReference type="SUPFAM" id="SSF55083">
    <property type="entry name" value="6-hydroxymethyl-7,8-dihydropterin pyrophosphokinase, HPPK"/>
    <property type="match status" value="1"/>
</dbReference>
<dbReference type="UniPathway" id="UPA00077">
    <property type="reaction ID" value="UER00155"/>
</dbReference>
<dbReference type="GO" id="GO:0046654">
    <property type="term" value="P:tetrahydrofolate biosynthetic process"/>
    <property type="evidence" value="ECO:0007669"/>
    <property type="project" value="UniProtKB-UniPathway"/>
</dbReference>
<dbReference type="Pfam" id="PF01288">
    <property type="entry name" value="HPPK"/>
    <property type="match status" value="1"/>
</dbReference>
<keyword evidence="10" id="KW-1185">Reference proteome</keyword>
<feature type="domain" description="7,8-dihydro-6-hydroxymethylpterin-pyrophosphokinase" evidence="8">
    <location>
        <begin position="6"/>
        <end position="131"/>
    </location>
</feature>
<evidence type="ECO:0000256" key="3">
    <source>
        <dbReference type="ARBA" id="ARBA00022679"/>
    </source>
</evidence>
<protein>
    <recommendedName>
        <fullName evidence="2">2-amino-4-hydroxy-6-hydroxymethyldihydropteridine diphosphokinase</fullName>
        <ecNumber evidence="2">2.7.6.3</ecNumber>
    </recommendedName>
</protein>
<dbReference type="GO" id="GO:0003848">
    <property type="term" value="F:2-amino-4-hydroxy-6-hydroxymethyldihydropteridine diphosphokinase activity"/>
    <property type="evidence" value="ECO:0007669"/>
    <property type="project" value="UniProtKB-EC"/>
</dbReference>
<organism evidence="9 10">
    <name type="scientific">Halomonas salipaludis</name>
    <dbReference type="NCBI Taxonomy" id="2032625"/>
    <lineage>
        <taxon>Bacteria</taxon>
        <taxon>Pseudomonadati</taxon>
        <taxon>Pseudomonadota</taxon>
        <taxon>Gammaproteobacteria</taxon>
        <taxon>Oceanospirillales</taxon>
        <taxon>Halomonadaceae</taxon>
        <taxon>Halomonas</taxon>
    </lineage>
</organism>
<dbReference type="PANTHER" id="PTHR43071:SF2">
    <property type="entry name" value="2-AMINO-4-HYDROXY-6-HYDROXYMETHYLDIHYDROPTERIDINE PYROPHOSPHOKINASE"/>
    <property type="match status" value="1"/>
</dbReference>
<evidence type="ECO:0000256" key="7">
    <source>
        <dbReference type="ARBA" id="ARBA00022909"/>
    </source>
</evidence>
<dbReference type="AlphaFoldDB" id="A0A2A2EV48"/>
<evidence type="ECO:0000256" key="1">
    <source>
        <dbReference type="ARBA" id="ARBA00005051"/>
    </source>
</evidence>
<dbReference type="EC" id="2.7.6.3" evidence="2"/>
<dbReference type="NCBIfam" id="TIGR01498">
    <property type="entry name" value="folK"/>
    <property type="match status" value="1"/>
</dbReference>